<organism evidence="1 2">
    <name type="scientific">Clavelina lepadiformis</name>
    <name type="common">Light-bulb sea squirt</name>
    <name type="synonym">Ascidia lepadiformis</name>
    <dbReference type="NCBI Taxonomy" id="159417"/>
    <lineage>
        <taxon>Eukaryota</taxon>
        <taxon>Metazoa</taxon>
        <taxon>Chordata</taxon>
        <taxon>Tunicata</taxon>
        <taxon>Ascidiacea</taxon>
        <taxon>Aplousobranchia</taxon>
        <taxon>Clavelinidae</taxon>
        <taxon>Clavelina</taxon>
    </lineage>
</organism>
<protein>
    <submittedName>
        <fullName evidence="1">Uncharacterized protein</fullName>
    </submittedName>
</protein>
<dbReference type="EMBL" id="CAWYQH010000096">
    <property type="protein sequence ID" value="CAK8682686.1"/>
    <property type="molecule type" value="Genomic_DNA"/>
</dbReference>
<proteinExistence type="predicted"/>
<name>A0ABP0FSR3_CLALP</name>
<sequence length="98" mass="11227">MQTDHLTADFPGLESDGRLSRQVRVLPEQRSHYIPLGDPARETYRLSTFKLIPREVQDQVLQNGKSKMTRSYSDGIDPIVTLLTERIQDTNQSNELRG</sequence>
<gene>
    <name evidence="1" type="ORF">CVLEPA_LOCUS13330</name>
</gene>
<accession>A0ABP0FSR3</accession>
<comment type="caution">
    <text evidence="1">The sequence shown here is derived from an EMBL/GenBank/DDBJ whole genome shotgun (WGS) entry which is preliminary data.</text>
</comment>
<keyword evidence="2" id="KW-1185">Reference proteome</keyword>
<evidence type="ECO:0000313" key="2">
    <source>
        <dbReference type="Proteomes" id="UP001642483"/>
    </source>
</evidence>
<reference evidence="1 2" key="1">
    <citation type="submission" date="2024-02" db="EMBL/GenBank/DDBJ databases">
        <authorList>
            <person name="Daric V."/>
            <person name="Darras S."/>
        </authorList>
    </citation>
    <scope>NUCLEOTIDE SEQUENCE [LARGE SCALE GENOMIC DNA]</scope>
</reference>
<evidence type="ECO:0000313" key="1">
    <source>
        <dbReference type="EMBL" id="CAK8682686.1"/>
    </source>
</evidence>
<dbReference type="Proteomes" id="UP001642483">
    <property type="component" value="Unassembled WGS sequence"/>
</dbReference>